<accession>A0A2P5XQG4</accession>
<name>A0A2P5XQG4_GOSBA</name>
<proteinExistence type="predicted"/>
<sequence length="171" mass="19221">MMEMMTTIVKGKAKVGEKSGTLDKSNLFFYNDIEVYRKDFLLQVPGVTIQIPRVNVLPASEVLREVDKGKSIVDEEAHKFSQIEECDPSPKATTGEPVFDPVPIPYTELFSIPLEIREGVKTNEINTLDVKPITIVYGKKIPIEKESTLKAVQNDMLVIRVSDSFKYGDDL</sequence>
<dbReference type="Proteomes" id="UP000239757">
    <property type="component" value="Unassembled WGS sequence"/>
</dbReference>
<dbReference type="EMBL" id="KZ664433">
    <property type="protein sequence ID" value="PPS05573.1"/>
    <property type="molecule type" value="Genomic_DNA"/>
</dbReference>
<dbReference type="AlphaFoldDB" id="A0A2P5XQG4"/>
<gene>
    <name evidence="1" type="ORF">GOBAR_AA15071</name>
</gene>
<reference evidence="1 2" key="1">
    <citation type="submission" date="2015-01" db="EMBL/GenBank/DDBJ databases">
        <title>Genome of allotetraploid Gossypium barbadense reveals genomic plasticity and fiber elongation in cotton evolution.</title>
        <authorList>
            <person name="Chen X."/>
            <person name="Liu X."/>
            <person name="Zhao B."/>
            <person name="Zheng H."/>
            <person name="Hu Y."/>
            <person name="Lu G."/>
            <person name="Yang C."/>
            <person name="Chen J."/>
            <person name="Shan C."/>
            <person name="Zhang L."/>
            <person name="Zhou Y."/>
            <person name="Wang L."/>
            <person name="Guo W."/>
            <person name="Bai Y."/>
            <person name="Ruan J."/>
            <person name="Shangguan X."/>
            <person name="Mao Y."/>
            <person name="Jiang J."/>
            <person name="Zhu Y."/>
            <person name="Lei J."/>
            <person name="Kang H."/>
            <person name="Chen S."/>
            <person name="He X."/>
            <person name="Wang R."/>
            <person name="Wang Y."/>
            <person name="Chen J."/>
            <person name="Wang L."/>
            <person name="Yu S."/>
            <person name="Wang B."/>
            <person name="Wei J."/>
            <person name="Song S."/>
            <person name="Lu X."/>
            <person name="Gao Z."/>
            <person name="Gu W."/>
            <person name="Deng X."/>
            <person name="Ma D."/>
            <person name="Wang S."/>
            <person name="Liang W."/>
            <person name="Fang L."/>
            <person name="Cai C."/>
            <person name="Zhu X."/>
            <person name="Zhou B."/>
            <person name="Zhang Y."/>
            <person name="Chen Z."/>
            <person name="Xu S."/>
            <person name="Zhu R."/>
            <person name="Wang S."/>
            <person name="Zhang T."/>
            <person name="Zhao G."/>
        </authorList>
    </citation>
    <scope>NUCLEOTIDE SEQUENCE [LARGE SCALE GENOMIC DNA]</scope>
    <source>
        <strain evidence="2">cv. Xinhai21</strain>
        <tissue evidence="1">Leaf</tissue>
    </source>
</reference>
<organism evidence="1 2">
    <name type="scientific">Gossypium barbadense</name>
    <name type="common">Sea Island cotton</name>
    <name type="synonym">Hibiscus barbadensis</name>
    <dbReference type="NCBI Taxonomy" id="3634"/>
    <lineage>
        <taxon>Eukaryota</taxon>
        <taxon>Viridiplantae</taxon>
        <taxon>Streptophyta</taxon>
        <taxon>Embryophyta</taxon>
        <taxon>Tracheophyta</taxon>
        <taxon>Spermatophyta</taxon>
        <taxon>Magnoliopsida</taxon>
        <taxon>eudicotyledons</taxon>
        <taxon>Gunneridae</taxon>
        <taxon>Pentapetalae</taxon>
        <taxon>rosids</taxon>
        <taxon>malvids</taxon>
        <taxon>Malvales</taxon>
        <taxon>Malvaceae</taxon>
        <taxon>Malvoideae</taxon>
        <taxon>Gossypium</taxon>
    </lineage>
</organism>
<protein>
    <submittedName>
        <fullName evidence="1">Uncharacterized protein</fullName>
    </submittedName>
</protein>
<evidence type="ECO:0000313" key="1">
    <source>
        <dbReference type="EMBL" id="PPS05573.1"/>
    </source>
</evidence>
<evidence type="ECO:0000313" key="2">
    <source>
        <dbReference type="Proteomes" id="UP000239757"/>
    </source>
</evidence>